<accession>A0A9W7HYJ9</accession>
<comment type="caution">
    <text evidence="1">The sequence shown here is derived from an EMBL/GenBank/DDBJ whole genome shotgun (WGS) entry which is preliminary data.</text>
</comment>
<gene>
    <name evidence="1" type="ORF">HRI_002249100</name>
</gene>
<dbReference type="Proteomes" id="UP001165190">
    <property type="component" value="Unassembled WGS sequence"/>
</dbReference>
<dbReference type="AlphaFoldDB" id="A0A9W7HYJ9"/>
<sequence>MGIRRSRVIDASSFLLFEATGDSESGCNFDPAVADINGEDDDDAESCSCDTILPGVREIDSLKNKFANVGGDVDVDDDCGGDDDGVVEQREVQLYNKCCRDEQRVNGVLVAKDKKKPSSTVSVENSNETMNEMENNRLFWEGCLAS</sequence>
<dbReference type="PANTHER" id="PTHR35726:SF4">
    <property type="entry name" value="GLUTAMIC ACID-RICH PROTEIN-LIKE"/>
    <property type="match status" value="1"/>
</dbReference>
<protein>
    <submittedName>
        <fullName evidence="1">Uncharacterized protein</fullName>
    </submittedName>
</protein>
<dbReference type="OrthoDB" id="1077311at2759"/>
<dbReference type="EMBL" id="BSYR01000020">
    <property type="protein sequence ID" value="GMI85798.1"/>
    <property type="molecule type" value="Genomic_DNA"/>
</dbReference>
<evidence type="ECO:0000313" key="1">
    <source>
        <dbReference type="EMBL" id="GMI85798.1"/>
    </source>
</evidence>
<name>A0A9W7HYJ9_HIBTR</name>
<reference evidence="1" key="1">
    <citation type="submission" date="2023-05" db="EMBL/GenBank/DDBJ databases">
        <title>Genome and transcriptome analyses reveal genes involved in the formation of fine ridges on petal epidermal cells in Hibiscus trionum.</title>
        <authorList>
            <person name="Koshimizu S."/>
            <person name="Masuda S."/>
            <person name="Ishii T."/>
            <person name="Shirasu K."/>
            <person name="Hoshino A."/>
            <person name="Arita M."/>
        </authorList>
    </citation>
    <scope>NUCLEOTIDE SEQUENCE</scope>
    <source>
        <strain evidence="1">Hamamatsu line</strain>
    </source>
</reference>
<keyword evidence="2" id="KW-1185">Reference proteome</keyword>
<proteinExistence type="predicted"/>
<evidence type="ECO:0000313" key="2">
    <source>
        <dbReference type="Proteomes" id="UP001165190"/>
    </source>
</evidence>
<dbReference type="PANTHER" id="PTHR35726">
    <property type="entry name" value="GLUTAMIC ACID-RICH PROTEIN-LIKE"/>
    <property type="match status" value="1"/>
</dbReference>
<organism evidence="1 2">
    <name type="scientific">Hibiscus trionum</name>
    <name type="common">Flower of an hour</name>
    <dbReference type="NCBI Taxonomy" id="183268"/>
    <lineage>
        <taxon>Eukaryota</taxon>
        <taxon>Viridiplantae</taxon>
        <taxon>Streptophyta</taxon>
        <taxon>Embryophyta</taxon>
        <taxon>Tracheophyta</taxon>
        <taxon>Spermatophyta</taxon>
        <taxon>Magnoliopsida</taxon>
        <taxon>eudicotyledons</taxon>
        <taxon>Gunneridae</taxon>
        <taxon>Pentapetalae</taxon>
        <taxon>rosids</taxon>
        <taxon>malvids</taxon>
        <taxon>Malvales</taxon>
        <taxon>Malvaceae</taxon>
        <taxon>Malvoideae</taxon>
        <taxon>Hibiscus</taxon>
    </lineage>
</organism>